<keyword evidence="2" id="KW-1185">Reference proteome</keyword>
<dbReference type="EMBL" id="BORR01000004">
    <property type="protein sequence ID" value="GIO36472.1"/>
    <property type="molecule type" value="Genomic_DNA"/>
</dbReference>
<evidence type="ECO:0000313" key="1">
    <source>
        <dbReference type="EMBL" id="GIO36472.1"/>
    </source>
</evidence>
<gene>
    <name evidence="1" type="ORF">J41TS12_13330</name>
</gene>
<comment type="caution">
    <text evidence="1">The sequence shown here is derived from an EMBL/GenBank/DDBJ whole genome shotgun (WGS) entry which is preliminary data.</text>
</comment>
<sequence>MLNHEIEESIEQLNIQQAIIGVPQHTLRGCLELWNRGRLSALAKAHEISGQTRMSKEEQLTAIEEAIQDPEQLANVLLIMDEQEWAVFEDAYRVEELSVQRVPFGYYRFLLEHGFVSTFFYDAQVVMVMPEEVKAAYTRLNDEVFQMNRSRMSLIFKYLTAMTHFYGIFTVESLTEMLNRHHPSEQVNLQQMEEAVSFLLRREQEFVRERGFIVDSSLAHHAEAGTLEQLISQTKGRPHYIPGQEMLMNYADGGYFEVTPQLEALKVYVQDRMACDEVTAEDLADDIQMLCAMEEPLEALLHEFERRDILFKHQRQGEEVLGLLKDIQKTTRLWRLGGHTLKELERPAAMATSAKPGRNDPCPCGSGLKYKKCCGKG</sequence>
<organism evidence="1 2">
    <name type="scientific">Paenibacillus antibioticophila</name>
    <dbReference type="NCBI Taxonomy" id="1274374"/>
    <lineage>
        <taxon>Bacteria</taxon>
        <taxon>Bacillati</taxon>
        <taxon>Bacillota</taxon>
        <taxon>Bacilli</taxon>
        <taxon>Bacillales</taxon>
        <taxon>Paenibacillaceae</taxon>
        <taxon>Paenibacillus</taxon>
    </lineage>
</organism>
<dbReference type="RefSeq" id="WP_212938831.1">
    <property type="nucleotide sequence ID" value="NZ_BORR01000004.1"/>
</dbReference>
<dbReference type="Proteomes" id="UP000681162">
    <property type="component" value="Unassembled WGS sequence"/>
</dbReference>
<dbReference type="AlphaFoldDB" id="A0A919XTM9"/>
<name>A0A919XTM9_9BACL</name>
<accession>A0A919XTM9</accession>
<dbReference type="Pfam" id="PF02810">
    <property type="entry name" value="SEC-C"/>
    <property type="match status" value="1"/>
</dbReference>
<dbReference type="InterPro" id="IPR004027">
    <property type="entry name" value="SEC_C_motif"/>
</dbReference>
<dbReference type="SUPFAM" id="SSF103642">
    <property type="entry name" value="Sec-C motif"/>
    <property type="match status" value="1"/>
</dbReference>
<proteinExistence type="predicted"/>
<reference evidence="1 2" key="1">
    <citation type="submission" date="2021-03" db="EMBL/GenBank/DDBJ databases">
        <title>Antimicrobial resistance genes in bacteria isolated from Japanese honey, and their potential for conferring macrolide and lincosamide resistance in the American foulbrood pathogen Paenibacillus larvae.</title>
        <authorList>
            <person name="Okamoto M."/>
            <person name="Kumagai M."/>
            <person name="Kanamori H."/>
            <person name="Takamatsu D."/>
        </authorList>
    </citation>
    <scope>NUCLEOTIDE SEQUENCE [LARGE SCALE GENOMIC DNA]</scope>
    <source>
        <strain evidence="1 2">J41TS12</strain>
    </source>
</reference>
<dbReference type="Gene3D" id="3.10.450.50">
    <property type="match status" value="1"/>
</dbReference>
<evidence type="ECO:0000313" key="2">
    <source>
        <dbReference type="Proteomes" id="UP000681162"/>
    </source>
</evidence>
<protein>
    <submittedName>
        <fullName evidence="1">Zinc chelation protein SecC</fullName>
    </submittedName>
</protein>